<organism evidence="1 2">
    <name type="scientific">Persicitalea jodogahamensis</name>
    <dbReference type="NCBI Taxonomy" id="402147"/>
    <lineage>
        <taxon>Bacteria</taxon>
        <taxon>Pseudomonadati</taxon>
        <taxon>Bacteroidota</taxon>
        <taxon>Cytophagia</taxon>
        <taxon>Cytophagales</taxon>
        <taxon>Spirosomataceae</taxon>
        <taxon>Persicitalea</taxon>
    </lineage>
</organism>
<dbReference type="RefSeq" id="WP_189565048.1">
    <property type="nucleotide sequence ID" value="NZ_BMXF01000002.1"/>
</dbReference>
<comment type="caution">
    <text evidence="1">The sequence shown here is derived from an EMBL/GenBank/DDBJ whole genome shotgun (WGS) entry which is preliminary data.</text>
</comment>
<protein>
    <submittedName>
        <fullName evidence="1">Uncharacterized protein</fullName>
    </submittedName>
</protein>
<dbReference type="AlphaFoldDB" id="A0A8J3D467"/>
<evidence type="ECO:0000313" key="1">
    <source>
        <dbReference type="EMBL" id="GHB72093.1"/>
    </source>
</evidence>
<proteinExistence type="predicted"/>
<accession>A0A8J3D467</accession>
<dbReference type="Proteomes" id="UP000598271">
    <property type="component" value="Unassembled WGS sequence"/>
</dbReference>
<name>A0A8J3D467_9BACT</name>
<gene>
    <name evidence="1" type="ORF">GCM10007390_27670</name>
</gene>
<evidence type="ECO:0000313" key="2">
    <source>
        <dbReference type="Proteomes" id="UP000598271"/>
    </source>
</evidence>
<dbReference type="EMBL" id="BMXF01000002">
    <property type="protein sequence ID" value="GHB72093.1"/>
    <property type="molecule type" value="Genomic_DNA"/>
</dbReference>
<sequence length="80" mass="9412">MSALDLRDLLHKQIDLLEDPDDIHDLFLTVNDFLGHRHLWKKETPEFMEQLRRTVESLRGGAATIPDSQVMREAKEWITK</sequence>
<keyword evidence="2" id="KW-1185">Reference proteome</keyword>
<reference evidence="1 2" key="1">
    <citation type="journal article" date="2014" name="Int. J. Syst. Evol. Microbiol.">
        <title>Complete genome sequence of Corynebacterium casei LMG S-19264T (=DSM 44701T), isolated from a smear-ripened cheese.</title>
        <authorList>
            <consortium name="US DOE Joint Genome Institute (JGI-PGF)"/>
            <person name="Walter F."/>
            <person name="Albersmeier A."/>
            <person name="Kalinowski J."/>
            <person name="Ruckert C."/>
        </authorList>
    </citation>
    <scope>NUCLEOTIDE SEQUENCE [LARGE SCALE GENOMIC DNA]</scope>
    <source>
        <strain evidence="1 2">KCTC 12866</strain>
    </source>
</reference>